<sequence length="467" mass="47732">MRHRARLVTAALACTLALSAGCGDRSPDEPATGGSSATSATDGAGTGTAIPDDFPLSSGMGAPADTVPTSRSGTGLRDLELCGTSPLRGLGTRDRMVADASGGESADTRELLVLGAPDDARRLADRLAGLVSDCTEPDASRDMETRTEVLASPFGPGPATTLLQTYSFDGEPGTGATILHVVPVGAAVLVTSTYGHWTRQRARDAVEASVAPLRETVDALAVFGEAPTSAPTPSETPTESPSETPTATPTETSSGSPSETPTESPTVSPGSPSPSAPASSPTSSPSTPPTAPARIPSDFPLGVGLPEDGGDDDVTAPTDDVAMDPVEMCGRDVWPAAGAAGTRHLYSAVLGPEYYDGRELVVHADADAAVAAMSGVRRAARDCRRSANQVWTVLARDTGYDTVTLGLTYDDGLGSSVYQVTRVGSARLMVQTYGEGTLASLDRQADEVTATTNQIVQAMCAFTKTGC</sequence>
<evidence type="ECO:0000313" key="4">
    <source>
        <dbReference type="Proteomes" id="UP001074726"/>
    </source>
</evidence>
<protein>
    <recommendedName>
        <fullName evidence="5">PknH-like extracellular domain-containing protein</fullName>
    </recommendedName>
</protein>
<gene>
    <name evidence="3" type="ORF">NYO98_03170</name>
</gene>
<evidence type="ECO:0000313" key="3">
    <source>
        <dbReference type="EMBL" id="MCY4725266.1"/>
    </source>
</evidence>
<evidence type="ECO:0000256" key="1">
    <source>
        <dbReference type="SAM" id="MobiDB-lite"/>
    </source>
</evidence>
<evidence type="ECO:0008006" key="5">
    <source>
        <dbReference type="Google" id="ProtNLM"/>
    </source>
</evidence>
<dbReference type="EMBL" id="JAPPUX010000001">
    <property type="protein sequence ID" value="MCY4725266.1"/>
    <property type="molecule type" value="Genomic_DNA"/>
</dbReference>
<dbReference type="RefSeq" id="WP_268110071.1">
    <property type="nucleotide sequence ID" value="NZ_JAPPUX010000001.1"/>
</dbReference>
<organism evidence="3 4">
    <name type="scientific">Nocardioides pini</name>
    <dbReference type="NCBI Taxonomy" id="2975053"/>
    <lineage>
        <taxon>Bacteria</taxon>
        <taxon>Bacillati</taxon>
        <taxon>Actinomycetota</taxon>
        <taxon>Actinomycetes</taxon>
        <taxon>Propionibacteriales</taxon>
        <taxon>Nocardioidaceae</taxon>
        <taxon>Nocardioides</taxon>
    </lineage>
</organism>
<accession>A0ABT4C8X1</accession>
<name>A0ABT4C8X1_9ACTN</name>
<feature type="signal peptide" evidence="2">
    <location>
        <begin position="1"/>
        <end position="20"/>
    </location>
</feature>
<feature type="compositionally biased region" description="Low complexity" evidence="1">
    <location>
        <begin position="276"/>
        <end position="285"/>
    </location>
</feature>
<evidence type="ECO:0000256" key="2">
    <source>
        <dbReference type="SAM" id="SignalP"/>
    </source>
</evidence>
<dbReference type="Proteomes" id="UP001074726">
    <property type="component" value="Unassembled WGS sequence"/>
</dbReference>
<feature type="region of interest" description="Disordered" evidence="1">
    <location>
        <begin position="225"/>
        <end position="320"/>
    </location>
</feature>
<proteinExistence type="predicted"/>
<feature type="compositionally biased region" description="Low complexity" evidence="1">
    <location>
        <begin position="31"/>
        <end position="49"/>
    </location>
</feature>
<feature type="compositionally biased region" description="Low complexity" evidence="1">
    <location>
        <begin position="225"/>
        <end position="270"/>
    </location>
</feature>
<keyword evidence="2" id="KW-0732">Signal</keyword>
<feature type="chain" id="PRO_5045803269" description="PknH-like extracellular domain-containing protein" evidence="2">
    <location>
        <begin position="21"/>
        <end position="467"/>
    </location>
</feature>
<reference evidence="3" key="1">
    <citation type="submission" date="2022-08" db="EMBL/GenBank/DDBJ databases">
        <title>Genome sequencing of Nocardioides sp. STR2.</title>
        <authorList>
            <person name="So Y."/>
        </authorList>
    </citation>
    <scope>NUCLEOTIDE SEQUENCE</scope>
    <source>
        <strain evidence="3">STR2</strain>
    </source>
</reference>
<dbReference type="PROSITE" id="PS51257">
    <property type="entry name" value="PROKAR_LIPOPROTEIN"/>
    <property type="match status" value="1"/>
</dbReference>
<comment type="caution">
    <text evidence="3">The sequence shown here is derived from an EMBL/GenBank/DDBJ whole genome shotgun (WGS) entry which is preliminary data.</text>
</comment>
<keyword evidence="4" id="KW-1185">Reference proteome</keyword>
<feature type="region of interest" description="Disordered" evidence="1">
    <location>
        <begin position="22"/>
        <end position="81"/>
    </location>
</feature>